<keyword evidence="3" id="KW-0285">Flavoprotein</keyword>
<dbReference type="Pfam" id="PF02913">
    <property type="entry name" value="FAD-oxidase_C"/>
    <property type="match status" value="1"/>
</dbReference>
<evidence type="ECO:0000256" key="1">
    <source>
        <dbReference type="ARBA" id="ARBA00001974"/>
    </source>
</evidence>
<dbReference type="Gene3D" id="3.30.70.2740">
    <property type="match status" value="1"/>
</dbReference>
<dbReference type="SUPFAM" id="SSF56176">
    <property type="entry name" value="FAD-binding/transporter-associated domain-like"/>
    <property type="match status" value="1"/>
</dbReference>
<dbReference type="Gene3D" id="3.30.465.10">
    <property type="match status" value="1"/>
</dbReference>
<dbReference type="Proteomes" id="UP000777265">
    <property type="component" value="Unassembled WGS sequence"/>
</dbReference>
<dbReference type="InterPro" id="IPR016171">
    <property type="entry name" value="Vanillyl_alc_oxidase_C-sub2"/>
</dbReference>
<comment type="caution">
    <text evidence="6">The sequence shown here is derived from an EMBL/GenBank/DDBJ whole genome shotgun (WGS) entry which is preliminary data.</text>
</comment>
<dbReference type="InterPro" id="IPR036318">
    <property type="entry name" value="FAD-bd_PCMH-like_sf"/>
</dbReference>
<keyword evidence="5" id="KW-0560">Oxidoreductase</keyword>
<evidence type="ECO:0000256" key="4">
    <source>
        <dbReference type="ARBA" id="ARBA00022827"/>
    </source>
</evidence>
<dbReference type="EMBL" id="JAAYEE010000167">
    <property type="protein sequence ID" value="NLW35746.1"/>
    <property type="molecule type" value="Genomic_DNA"/>
</dbReference>
<comment type="cofactor">
    <cofactor evidence="1">
        <name>FAD</name>
        <dbReference type="ChEBI" id="CHEBI:57692"/>
    </cofactor>
</comment>
<dbReference type="InterPro" id="IPR051914">
    <property type="entry name" value="FAD-linked_OxidoTrans_Type4"/>
</dbReference>
<evidence type="ECO:0000256" key="3">
    <source>
        <dbReference type="ARBA" id="ARBA00022630"/>
    </source>
</evidence>
<dbReference type="SUPFAM" id="SSF55103">
    <property type="entry name" value="FAD-linked oxidases, C-terminal domain"/>
    <property type="match status" value="1"/>
</dbReference>
<dbReference type="GO" id="GO:0016491">
    <property type="term" value="F:oxidoreductase activity"/>
    <property type="evidence" value="ECO:0007669"/>
    <property type="project" value="UniProtKB-KW"/>
</dbReference>
<dbReference type="InterPro" id="IPR016169">
    <property type="entry name" value="FAD-bd_PCMH_sub2"/>
</dbReference>
<dbReference type="Pfam" id="PF01565">
    <property type="entry name" value="FAD_binding_4"/>
    <property type="match status" value="1"/>
</dbReference>
<protein>
    <submittedName>
        <fullName evidence="6">FAD-binding protein</fullName>
    </submittedName>
</protein>
<reference evidence="6" key="1">
    <citation type="journal article" date="2020" name="Biotechnol. Biofuels">
        <title>New insights from the biogas microbiome by comprehensive genome-resolved metagenomics of nearly 1600 species originating from multiple anaerobic digesters.</title>
        <authorList>
            <person name="Campanaro S."/>
            <person name="Treu L."/>
            <person name="Rodriguez-R L.M."/>
            <person name="Kovalovszki A."/>
            <person name="Ziels R.M."/>
            <person name="Maus I."/>
            <person name="Zhu X."/>
            <person name="Kougias P.G."/>
            <person name="Basile A."/>
            <person name="Luo G."/>
            <person name="Schluter A."/>
            <person name="Konstantinidis K.T."/>
            <person name="Angelidaki I."/>
        </authorList>
    </citation>
    <scope>NUCLEOTIDE SEQUENCE</scope>
    <source>
        <strain evidence="6">AS06rmzACSIP_7</strain>
    </source>
</reference>
<dbReference type="STRING" id="909663.GCA_000512235_00022"/>
<organism evidence="6 7">
    <name type="scientific">Syntrophorhabdus aromaticivorans</name>
    <dbReference type="NCBI Taxonomy" id="328301"/>
    <lineage>
        <taxon>Bacteria</taxon>
        <taxon>Pseudomonadati</taxon>
        <taxon>Thermodesulfobacteriota</taxon>
        <taxon>Syntrophorhabdia</taxon>
        <taxon>Syntrophorhabdales</taxon>
        <taxon>Syntrophorhabdaceae</taxon>
        <taxon>Syntrophorhabdus</taxon>
    </lineage>
</organism>
<dbReference type="PROSITE" id="PS51387">
    <property type="entry name" value="FAD_PCMH"/>
    <property type="match status" value="1"/>
</dbReference>
<gene>
    <name evidence="6" type="ORF">GXY80_09740</name>
</gene>
<keyword evidence="4" id="KW-0274">FAD</keyword>
<dbReference type="InterPro" id="IPR004113">
    <property type="entry name" value="FAD-bd_oxidored_4_C"/>
</dbReference>
<evidence type="ECO:0000256" key="2">
    <source>
        <dbReference type="ARBA" id="ARBA00008000"/>
    </source>
</evidence>
<dbReference type="AlphaFoldDB" id="A0A351U6T5"/>
<dbReference type="InterPro" id="IPR016164">
    <property type="entry name" value="FAD-linked_Oxase-like_C"/>
</dbReference>
<reference evidence="6" key="2">
    <citation type="submission" date="2020-01" db="EMBL/GenBank/DDBJ databases">
        <authorList>
            <person name="Campanaro S."/>
        </authorList>
    </citation>
    <scope>NUCLEOTIDE SEQUENCE</scope>
    <source>
        <strain evidence="6">AS06rmzACSIP_7</strain>
    </source>
</reference>
<dbReference type="FunFam" id="3.30.70.2740:FF:000001">
    <property type="entry name" value="D-lactate dehydrogenase mitochondrial"/>
    <property type="match status" value="1"/>
</dbReference>
<name>A0A351U6T5_9BACT</name>
<dbReference type="InterPro" id="IPR006094">
    <property type="entry name" value="Oxid_FAD_bind_N"/>
</dbReference>
<evidence type="ECO:0000313" key="6">
    <source>
        <dbReference type="EMBL" id="NLW35746.1"/>
    </source>
</evidence>
<accession>A0A351U6T5</accession>
<proteinExistence type="inferred from homology"/>
<dbReference type="Gene3D" id="1.10.45.10">
    <property type="entry name" value="Vanillyl-alcohol Oxidase, Chain A, domain 4"/>
    <property type="match status" value="1"/>
</dbReference>
<dbReference type="InterPro" id="IPR016166">
    <property type="entry name" value="FAD-bd_PCMH"/>
</dbReference>
<dbReference type="PANTHER" id="PTHR42934">
    <property type="entry name" value="GLYCOLATE OXIDASE SUBUNIT GLCD"/>
    <property type="match status" value="1"/>
</dbReference>
<sequence>MKEAIVAELQKIVGKENVLTKKEALRAYSYDGTTSWIHEPDVVVFPTSTKHVSEILKIANAEKIPVTPRGGGTNVSGGSIPVQGGIVLCMTKMNKILKIDKENLTATVEPGVVLMDLNMGLAKEGLFFPPDPQSFLGATIGGIIAENAGGPACVKYGVTKQYILGIEAVLPSGEIINLGGRTLKNVVGYDLLHIYISSEGTLGVITRAELKLNPLPPAKKTIMGVYDDVAKAGENVFKVLENGVIPGKIELLDNWVINRIEEMMPMGLPKDADAVLLFEVDGIPEAVEKETEKIVEVAKKYGATDVRVAKDQAEADKYWMARKAGFAAVFGKAKTVFAEDVTVPRGQIPALINKCKELAKKYNVEIVVLGHAGDGNLHPAILTDIGNKEHYERAVKAMDEIIEGAVDFGGVLSGEHGIGLEKQKFLKRQLEPAVIELMKKVKALFDPNNIMNPGKIWE</sequence>
<dbReference type="PANTHER" id="PTHR42934:SF1">
    <property type="entry name" value="GLYCOLATE OXIDASE SUBUNIT GLCD"/>
    <property type="match status" value="1"/>
</dbReference>
<evidence type="ECO:0000256" key="5">
    <source>
        <dbReference type="ARBA" id="ARBA00023002"/>
    </source>
</evidence>
<evidence type="ECO:0000313" key="7">
    <source>
        <dbReference type="Proteomes" id="UP000777265"/>
    </source>
</evidence>
<dbReference type="GO" id="GO:0071949">
    <property type="term" value="F:FAD binding"/>
    <property type="evidence" value="ECO:0007669"/>
    <property type="project" value="InterPro"/>
</dbReference>
<dbReference type="FunFam" id="1.10.45.10:FF:000001">
    <property type="entry name" value="D-lactate dehydrogenase mitochondrial"/>
    <property type="match status" value="1"/>
</dbReference>
<comment type="similarity">
    <text evidence="2">Belongs to the FAD-binding oxidoreductase/transferase type 4 family.</text>
</comment>